<dbReference type="GO" id="GO:0004674">
    <property type="term" value="F:protein serine/threonine kinase activity"/>
    <property type="evidence" value="ECO:0007669"/>
    <property type="project" value="TreeGrafter"/>
</dbReference>
<reference evidence="3 4" key="1">
    <citation type="journal article" date="2013" name="BMC Genomics">
        <title>Reconstruction of the lipid metabolism for the microalga Monoraphidium neglectum from its genome sequence reveals characteristics suitable for biofuel production.</title>
        <authorList>
            <person name="Bogen C."/>
            <person name="Al-Dilaimi A."/>
            <person name="Albersmeier A."/>
            <person name="Wichmann J."/>
            <person name="Grundmann M."/>
            <person name="Rupp O."/>
            <person name="Lauersen K.J."/>
            <person name="Blifernez-Klassen O."/>
            <person name="Kalinowski J."/>
            <person name="Goesmann A."/>
            <person name="Mussgnug J.H."/>
            <person name="Kruse O."/>
        </authorList>
    </citation>
    <scope>NUCLEOTIDE SEQUENCE [LARGE SCALE GENOMIC DNA]</scope>
    <source>
        <strain evidence="3 4">SAG 48.87</strain>
    </source>
</reference>
<dbReference type="AlphaFoldDB" id="A0A0D2N3N4"/>
<evidence type="ECO:0000259" key="2">
    <source>
        <dbReference type="PROSITE" id="PS50011"/>
    </source>
</evidence>
<dbReference type="Proteomes" id="UP000054498">
    <property type="component" value="Unassembled WGS sequence"/>
</dbReference>
<feature type="domain" description="Protein kinase" evidence="2">
    <location>
        <begin position="1"/>
        <end position="151"/>
    </location>
</feature>
<dbReference type="EMBL" id="KK101495">
    <property type="protein sequence ID" value="KIZ00671.1"/>
    <property type="molecule type" value="Genomic_DNA"/>
</dbReference>
<evidence type="ECO:0000313" key="4">
    <source>
        <dbReference type="Proteomes" id="UP000054498"/>
    </source>
</evidence>
<dbReference type="InterPro" id="IPR001245">
    <property type="entry name" value="Ser-Thr/Tyr_kinase_cat_dom"/>
</dbReference>
<dbReference type="InterPro" id="IPR051681">
    <property type="entry name" value="Ser/Thr_Kinases-Pseudokinases"/>
</dbReference>
<dbReference type="OrthoDB" id="545952at2759"/>
<proteinExistence type="predicted"/>
<dbReference type="PANTHER" id="PTHR44329:SF214">
    <property type="entry name" value="PROTEIN KINASE DOMAIN-CONTAINING PROTEIN"/>
    <property type="match status" value="1"/>
</dbReference>
<dbReference type="Gene3D" id="1.10.510.10">
    <property type="entry name" value="Transferase(Phosphotransferase) domain 1"/>
    <property type="match status" value="1"/>
</dbReference>
<dbReference type="GO" id="GO:0005524">
    <property type="term" value="F:ATP binding"/>
    <property type="evidence" value="ECO:0007669"/>
    <property type="project" value="InterPro"/>
</dbReference>
<name>A0A0D2N3N4_9CHLO</name>
<dbReference type="PANTHER" id="PTHR44329">
    <property type="entry name" value="SERINE/THREONINE-PROTEIN KINASE TNNI3K-RELATED"/>
    <property type="match status" value="1"/>
</dbReference>
<sequence length="212" mass="22437">MHGGATRTGRLFWAANVLLQSRSEAPYGYVAKVSDFGLSRVLNAGATHRSTRTFGTITHMGPEVLRLGKISPAADVYAFGILMWELFTGSLAFGSMHYGEVFERVVLHDARPPLPPGMPEPFELLMTSCWHSDPLRRPAFDSVLRCLQLMLQEEQVQDAHAAAAPSAPPSAGAAEHSGGPGAGPADAAARRGAGGEPASGSALSNSVFIRDL</sequence>
<gene>
    <name evidence="3" type="ORF">MNEG_7293</name>
</gene>
<accession>A0A0D2N3N4</accession>
<dbReference type="InterPro" id="IPR000719">
    <property type="entry name" value="Prot_kinase_dom"/>
</dbReference>
<dbReference type="PROSITE" id="PS50011">
    <property type="entry name" value="PROTEIN_KINASE_DOM"/>
    <property type="match status" value="1"/>
</dbReference>
<evidence type="ECO:0000313" key="3">
    <source>
        <dbReference type="EMBL" id="KIZ00671.1"/>
    </source>
</evidence>
<dbReference type="Pfam" id="PF07714">
    <property type="entry name" value="PK_Tyr_Ser-Thr"/>
    <property type="match status" value="1"/>
</dbReference>
<protein>
    <recommendedName>
        <fullName evidence="2">Protein kinase domain-containing protein</fullName>
    </recommendedName>
</protein>
<evidence type="ECO:0000256" key="1">
    <source>
        <dbReference type="SAM" id="MobiDB-lite"/>
    </source>
</evidence>
<dbReference type="SUPFAM" id="SSF56112">
    <property type="entry name" value="Protein kinase-like (PK-like)"/>
    <property type="match status" value="1"/>
</dbReference>
<dbReference type="RefSeq" id="XP_013899690.1">
    <property type="nucleotide sequence ID" value="XM_014044236.1"/>
</dbReference>
<dbReference type="InterPro" id="IPR011009">
    <property type="entry name" value="Kinase-like_dom_sf"/>
</dbReference>
<dbReference type="GeneID" id="25740169"/>
<dbReference type="KEGG" id="mng:MNEG_7293"/>
<dbReference type="STRING" id="145388.A0A0D2N3N4"/>
<feature type="region of interest" description="Disordered" evidence="1">
    <location>
        <begin position="158"/>
        <end position="212"/>
    </location>
</feature>
<feature type="compositionally biased region" description="Polar residues" evidence="1">
    <location>
        <begin position="203"/>
        <end position="212"/>
    </location>
</feature>
<organism evidence="3 4">
    <name type="scientific">Monoraphidium neglectum</name>
    <dbReference type="NCBI Taxonomy" id="145388"/>
    <lineage>
        <taxon>Eukaryota</taxon>
        <taxon>Viridiplantae</taxon>
        <taxon>Chlorophyta</taxon>
        <taxon>core chlorophytes</taxon>
        <taxon>Chlorophyceae</taxon>
        <taxon>CS clade</taxon>
        <taxon>Sphaeropleales</taxon>
        <taxon>Selenastraceae</taxon>
        <taxon>Monoraphidium</taxon>
    </lineage>
</organism>
<feature type="compositionally biased region" description="Low complexity" evidence="1">
    <location>
        <begin position="159"/>
        <end position="191"/>
    </location>
</feature>
<keyword evidence="4" id="KW-1185">Reference proteome</keyword>